<evidence type="ECO:0000256" key="1">
    <source>
        <dbReference type="ARBA" id="ARBA00001936"/>
    </source>
</evidence>
<feature type="compositionally biased region" description="Polar residues" evidence="10">
    <location>
        <begin position="135"/>
        <end position="145"/>
    </location>
</feature>
<evidence type="ECO:0000256" key="4">
    <source>
        <dbReference type="ARBA" id="ARBA00022723"/>
    </source>
</evidence>
<evidence type="ECO:0000259" key="11">
    <source>
        <dbReference type="PROSITE" id="PS51746"/>
    </source>
</evidence>
<feature type="compositionally biased region" description="Polar residues" evidence="10">
    <location>
        <begin position="100"/>
        <end position="116"/>
    </location>
</feature>
<dbReference type="FunFam" id="3.60.40.10:FF:000041">
    <property type="entry name" value="Protein phosphatase 2C 51"/>
    <property type="match status" value="1"/>
</dbReference>
<feature type="domain" description="PPM-type phosphatase" evidence="11">
    <location>
        <begin position="241"/>
        <end position="554"/>
    </location>
</feature>
<dbReference type="InterPro" id="IPR036457">
    <property type="entry name" value="PPM-type-like_dom_sf"/>
</dbReference>
<comment type="cofactor">
    <cofactor evidence="2">
        <name>Mg(2+)</name>
        <dbReference type="ChEBI" id="CHEBI:18420"/>
    </cofactor>
</comment>
<accession>A0A8T0IP60</accession>
<evidence type="ECO:0000313" key="13">
    <source>
        <dbReference type="Proteomes" id="UP000822688"/>
    </source>
</evidence>
<reference evidence="12" key="1">
    <citation type="submission" date="2020-06" db="EMBL/GenBank/DDBJ databases">
        <title>WGS assembly of Ceratodon purpureus strain R40.</title>
        <authorList>
            <person name="Carey S.B."/>
            <person name="Jenkins J."/>
            <person name="Shu S."/>
            <person name="Lovell J.T."/>
            <person name="Sreedasyam A."/>
            <person name="Maumus F."/>
            <person name="Tiley G.P."/>
            <person name="Fernandez-Pozo N."/>
            <person name="Barry K."/>
            <person name="Chen C."/>
            <person name="Wang M."/>
            <person name="Lipzen A."/>
            <person name="Daum C."/>
            <person name="Saski C.A."/>
            <person name="Payton A.C."/>
            <person name="Mcbreen J.C."/>
            <person name="Conrad R.E."/>
            <person name="Kollar L.M."/>
            <person name="Olsson S."/>
            <person name="Huttunen S."/>
            <person name="Landis J.B."/>
            <person name="Wickett N.J."/>
            <person name="Johnson M.G."/>
            <person name="Rensing S.A."/>
            <person name="Grimwood J."/>
            <person name="Schmutz J."/>
            <person name="Mcdaniel S.F."/>
        </authorList>
    </citation>
    <scope>NUCLEOTIDE SEQUENCE</scope>
    <source>
        <strain evidence="12">R40</strain>
    </source>
</reference>
<dbReference type="AlphaFoldDB" id="A0A8T0IP60"/>
<gene>
    <name evidence="12" type="ORF">KC19_3G194600</name>
</gene>
<evidence type="ECO:0000256" key="8">
    <source>
        <dbReference type="ARBA" id="ARBA00023211"/>
    </source>
</evidence>
<evidence type="ECO:0000256" key="6">
    <source>
        <dbReference type="ARBA" id="ARBA00022842"/>
    </source>
</evidence>
<keyword evidence="13" id="KW-1185">Reference proteome</keyword>
<comment type="cofactor">
    <cofactor evidence="1">
        <name>Mn(2+)</name>
        <dbReference type="ChEBI" id="CHEBI:29035"/>
    </cofactor>
</comment>
<dbReference type="Proteomes" id="UP000822688">
    <property type="component" value="Chromosome 3"/>
</dbReference>
<feature type="region of interest" description="Disordered" evidence="10">
    <location>
        <begin position="75"/>
        <end position="167"/>
    </location>
</feature>
<dbReference type="GO" id="GO:0004722">
    <property type="term" value="F:protein serine/threonine phosphatase activity"/>
    <property type="evidence" value="ECO:0007669"/>
    <property type="project" value="UniProtKB-EC"/>
</dbReference>
<keyword evidence="7 9" id="KW-0904">Protein phosphatase</keyword>
<dbReference type="InterPro" id="IPR000222">
    <property type="entry name" value="PP2C_BS"/>
</dbReference>
<evidence type="ECO:0000256" key="5">
    <source>
        <dbReference type="ARBA" id="ARBA00022801"/>
    </source>
</evidence>
<keyword evidence="8" id="KW-0464">Manganese</keyword>
<dbReference type="GO" id="GO:0046872">
    <property type="term" value="F:metal ion binding"/>
    <property type="evidence" value="ECO:0007669"/>
    <property type="project" value="UniProtKB-KW"/>
</dbReference>
<evidence type="ECO:0000256" key="7">
    <source>
        <dbReference type="ARBA" id="ARBA00022912"/>
    </source>
</evidence>
<dbReference type="PANTHER" id="PTHR47992">
    <property type="entry name" value="PROTEIN PHOSPHATASE"/>
    <property type="match status" value="1"/>
</dbReference>
<comment type="similarity">
    <text evidence="9">Belongs to the PP2C family.</text>
</comment>
<keyword evidence="4" id="KW-0479">Metal-binding</keyword>
<comment type="caution">
    <text evidence="12">The sequence shown here is derived from an EMBL/GenBank/DDBJ whole genome shotgun (WGS) entry which is preliminary data.</text>
</comment>
<evidence type="ECO:0000313" key="12">
    <source>
        <dbReference type="EMBL" id="KAG0584223.1"/>
    </source>
</evidence>
<dbReference type="Gene3D" id="3.60.40.10">
    <property type="entry name" value="PPM-type phosphatase domain"/>
    <property type="match status" value="1"/>
</dbReference>
<dbReference type="SMART" id="SM00332">
    <property type="entry name" value="PP2Cc"/>
    <property type="match status" value="1"/>
</dbReference>
<evidence type="ECO:0000256" key="10">
    <source>
        <dbReference type="SAM" id="MobiDB-lite"/>
    </source>
</evidence>
<dbReference type="EMBL" id="CM026423">
    <property type="protein sequence ID" value="KAG0584223.1"/>
    <property type="molecule type" value="Genomic_DNA"/>
</dbReference>
<name>A0A8T0IP60_CERPU</name>
<proteinExistence type="inferred from homology"/>
<keyword evidence="6" id="KW-0460">Magnesium</keyword>
<dbReference type="PROSITE" id="PS01032">
    <property type="entry name" value="PPM_1"/>
    <property type="match status" value="1"/>
</dbReference>
<keyword evidence="5 9" id="KW-0378">Hydrolase</keyword>
<organism evidence="12 13">
    <name type="scientific">Ceratodon purpureus</name>
    <name type="common">Fire moss</name>
    <name type="synonym">Dicranum purpureum</name>
    <dbReference type="NCBI Taxonomy" id="3225"/>
    <lineage>
        <taxon>Eukaryota</taxon>
        <taxon>Viridiplantae</taxon>
        <taxon>Streptophyta</taxon>
        <taxon>Embryophyta</taxon>
        <taxon>Bryophyta</taxon>
        <taxon>Bryophytina</taxon>
        <taxon>Bryopsida</taxon>
        <taxon>Dicranidae</taxon>
        <taxon>Pseudoditrichales</taxon>
        <taxon>Ditrichaceae</taxon>
        <taxon>Ceratodon</taxon>
    </lineage>
</organism>
<evidence type="ECO:0000256" key="9">
    <source>
        <dbReference type="RuleBase" id="RU003465"/>
    </source>
</evidence>
<evidence type="ECO:0000256" key="3">
    <source>
        <dbReference type="ARBA" id="ARBA00013081"/>
    </source>
</evidence>
<protein>
    <recommendedName>
        <fullName evidence="3">protein-serine/threonine phosphatase</fullName>
        <ecNumber evidence="3">3.1.3.16</ecNumber>
    </recommendedName>
</protein>
<dbReference type="CDD" id="cd00143">
    <property type="entry name" value="PP2Cc"/>
    <property type="match status" value="1"/>
</dbReference>
<dbReference type="Pfam" id="PF00481">
    <property type="entry name" value="PP2C"/>
    <property type="match status" value="1"/>
</dbReference>
<dbReference type="PROSITE" id="PS51746">
    <property type="entry name" value="PPM_2"/>
    <property type="match status" value="1"/>
</dbReference>
<dbReference type="SUPFAM" id="SSF81606">
    <property type="entry name" value="PP2C-like"/>
    <property type="match status" value="1"/>
</dbReference>
<sequence length="558" mass="58552">MARAEIWSGRGMEETTTTAATKENGAVSLRRRRMEIRRIKMMTNASSSNVFVEQPVSVLAPCEGNDRVNRASQIVGNHRSDRMSSGGSSSSGQHNEESDGSSSLTSVGGFNSTLGNESVAAHEFSQTHAAGPRSSGAQQSSQTLSAGLHSSGAQETPQSPAAGLHSSGTAEMAGSIATESLDAGHVDNQNVDMPGAYPQHNTSPWQASGNEGIVDSSAVVAGDAGGSSAPSNCFASNACPPHGMVSLCGRRREMEDAVVAKESFVMLPCNKAGGCDASGLEDAPLHYFGVYDGHGGSQAANFCAERLHHALAEEVVSCFVQGQNVDQIDWESKWLTTMTQCFKKMDAEVGGICLEEGECQAGDNHRCCPEPIAPEAVGTTAIVAVVGACQIIVGNCGDSRAVLSRGGIAIPLSVDHKPEREDEMARVEAAGGRVIYWNGYRVLGILAMSRAIGDRYLKPYVIADPEVKCVKRAADDECLILASDGLWDVMSNEVVCDIARRALNCRRNGQPLDPSLATGSSDEESPAAQAAALLVKLALAKGSSDNISVVVVDLKVNR</sequence>
<dbReference type="EC" id="3.1.3.16" evidence="3"/>
<dbReference type="InterPro" id="IPR001932">
    <property type="entry name" value="PPM-type_phosphatase-like_dom"/>
</dbReference>
<evidence type="ECO:0000256" key="2">
    <source>
        <dbReference type="ARBA" id="ARBA00001946"/>
    </source>
</evidence>
<dbReference type="InterPro" id="IPR015655">
    <property type="entry name" value="PP2C"/>
</dbReference>